<evidence type="ECO:0000256" key="1">
    <source>
        <dbReference type="SAM" id="MobiDB-lite"/>
    </source>
</evidence>
<name>A0A1J7IWV0_9PEZI</name>
<feature type="compositionally biased region" description="Acidic residues" evidence="1">
    <location>
        <begin position="759"/>
        <end position="768"/>
    </location>
</feature>
<dbReference type="EMBL" id="KV875095">
    <property type="protein sequence ID" value="OIW31966.1"/>
    <property type="molecule type" value="Genomic_DNA"/>
</dbReference>
<protein>
    <submittedName>
        <fullName evidence="2">Uncharacterized protein</fullName>
    </submittedName>
</protein>
<dbReference type="AlphaFoldDB" id="A0A1J7IWV0"/>
<evidence type="ECO:0000313" key="2">
    <source>
        <dbReference type="EMBL" id="OIW31966.1"/>
    </source>
</evidence>
<dbReference type="OrthoDB" id="5371510at2759"/>
<reference evidence="2 3" key="1">
    <citation type="submission" date="2016-10" db="EMBL/GenBank/DDBJ databases">
        <title>Draft genome sequence of Coniochaeta ligniaria NRRL30616, a lignocellulolytic fungus for bioabatement of inhibitors in plant biomass hydrolysates.</title>
        <authorList>
            <consortium name="DOE Joint Genome Institute"/>
            <person name="Jimenez D.J."/>
            <person name="Hector R.E."/>
            <person name="Riley R."/>
            <person name="Sun H."/>
            <person name="Grigoriev I.V."/>
            <person name="Van Elsas J.D."/>
            <person name="Nichols N.N."/>
        </authorList>
    </citation>
    <scope>NUCLEOTIDE SEQUENCE [LARGE SCALE GENOMIC DNA]</scope>
    <source>
        <strain evidence="2 3">NRRL 30616</strain>
    </source>
</reference>
<evidence type="ECO:0000313" key="3">
    <source>
        <dbReference type="Proteomes" id="UP000182658"/>
    </source>
</evidence>
<accession>A0A1J7IWV0</accession>
<keyword evidence="3" id="KW-1185">Reference proteome</keyword>
<sequence length="768" mass="86009">MSTTSFAAEEAMRRHLSDLMAIQQLSMPLQIRIDKDSNKGSVLAVVNFPENPGRDCNGIVNFGKVYQLRLDYDHVVALGSTKIMDMLKQKKQEKFRRLLRMEALPAGIDYVLDFTPPLEGEECSELTASLWLPASTKIWWMAGYYKPPASMEFGPREGHLCKRPLADKAVGAVLSLGHDDECPCATTYSDISHLWASADDVAGIYDGKWVPSFRRNIKDYCRLRHCMNIVRILRAIAGEDLLINSATRMWTLAHLALYLDVVPVVRDSITQWFSACPNTKFIEIFPEESFNVALKLRMRDVLLASFRILVNERAVDHAATIPLTKPPAMTWMERQRTDYGDLPEDPIEHASRAFADRMKAKLDSLRGDMAYGMMAIVEWERLQYYCNQIAASPATLLSNPVLRELSEKLSKLKEALLKFLQVHVTNCLAHVSEGRLDSLITAQRDHYCPPHKQTPTDQLLKKLNDYQKACLPFFWYGLKDIFPDFNAFKSRCYQGESIARIAEDFNDKLDEALLGRHLAITPEDFQSHLPTAVPFHFNLKLFYIQLELQLSLLSLQAVGFRDSETEGIQFYMSDHLLLTLEESELKYLPLWAGGFDDGSGGVFQSEVPWTDMGPSEPGPHYHTGHTIASNTGDTDASSTVDYAPTSTFSEINMEDLDLGDYTTARSNVAQDSISTIYAPSQVVSMTSETFTGADDVSMAEAMFAVPAEHQGLGQAVAHYVEGVSDGDQMSETQDGDEAENGDDDEAMDSDSTLSLGTYYDDDDDAALL</sequence>
<proteinExistence type="predicted"/>
<feature type="region of interest" description="Disordered" evidence="1">
    <location>
        <begin position="725"/>
        <end position="768"/>
    </location>
</feature>
<feature type="compositionally biased region" description="Acidic residues" evidence="1">
    <location>
        <begin position="733"/>
        <end position="748"/>
    </location>
</feature>
<gene>
    <name evidence="2" type="ORF">CONLIGDRAFT_248050</name>
</gene>
<dbReference type="Proteomes" id="UP000182658">
    <property type="component" value="Unassembled WGS sequence"/>
</dbReference>
<organism evidence="2 3">
    <name type="scientific">Coniochaeta ligniaria NRRL 30616</name>
    <dbReference type="NCBI Taxonomy" id="1408157"/>
    <lineage>
        <taxon>Eukaryota</taxon>
        <taxon>Fungi</taxon>
        <taxon>Dikarya</taxon>
        <taxon>Ascomycota</taxon>
        <taxon>Pezizomycotina</taxon>
        <taxon>Sordariomycetes</taxon>
        <taxon>Sordariomycetidae</taxon>
        <taxon>Coniochaetales</taxon>
        <taxon>Coniochaetaceae</taxon>
        <taxon>Coniochaeta</taxon>
    </lineage>
</organism>
<dbReference type="InParanoid" id="A0A1J7IWV0"/>